<comment type="caution">
    <text evidence="1">The sequence shown here is derived from an EMBL/GenBank/DDBJ whole genome shotgun (WGS) entry which is preliminary data.</text>
</comment>
<reference evidence="1" key="1">
    <citation type="submission" date="2020-10" db="EMBL/GenBank/DDBJ databases">
        <authorList>
            <person name="Gilroy R."/>
        </authorList>
    </citation>
    <scope>NUCLEOTIDE SEQUENCE</scope>
    <source>
        <strain evidence="1">CHK181-108</strain>
    </source>
</reference>
<evidence type="ECO:0000313" key="1">
    <source>
        <dbReference type="EMBL" id="HIT84441.1"/>
    </source>
</evidence>
<sequence>MLFRLWGILPREAGAQSPFALFRLLDDLEGADDEPPGFEMNEHLRMFYGK</sequence>
<accession>A0A9D1H207</accession>
<evidence type="ECO:0000313" key="2">
    <source>
        <dbReference type="Proteomes" id="UP000824165"/>
    </source>
</evidence>
<dbReference type="AlphaFoldDB" id="A0A9D1H207"/>
<proteinExistence type="predicted"/>
<dbReference type="Proteomes" id="UP000824165">
    <property type="component" value="Unassembled WGS sequence"/>
</dbReference>
<organism evidence="1 2">
    <name type="scientific">Candidatus Ornithomonoglobus intestinigallinarum</name>
    <dbReference type="NCBI Taxonomy" id="2840894"/>
    <lineage>
        <taxon>Bacteria</taxon>
        <taxon>Bacillati</taxon>
        <taxon>Bacillota</taxon>
        <taxon>Clostridia</taxon>
        <taxon>Candidatus Ornithomonoglobus</taxon>
    </lineage>
</organism>
<dbReference type="EMBL" id="DVLU01000006">
    <property type="protein sequence ID" value="HIT84441.1"/>
    <property type="molecule type" value="Genomic_DNA"/>
</dbReference>
<reference evidence="1" key="2">
    <citation type="journal article" date="2021" name="PeerJ">
        <title>Extensive microbial diversity within the chicken gut microbiome revealed by metagenomics and culture.</title>
        <authorList>
            <person name="Gilroy R."/>
            <person name="Ravi A."/>
            <person name="Getino M."/>
            <person name="Pursley I."/>
            <person name="Horton D.L."/>
            <person name="Alikhan N.F."/>
            <person name="Baker D."/>
            <person name="Gharbi K."/>
            <person name="Hall N."/>
            <person name="Watson M."/>
            <person name="Adriaenssens E.M."/>
            <person name="Foster-Nyarko E."/>
            <person name="Jarju S."/>
            <person name="Secka A."/>
            <person name="Antonio M."/>
            <person name="Oren A."/>
            <person name="Chaudhuri R.R."/>
            <person name="La Ragione R."/>
            <person name="Hildebrand F."/>
            <person name="Pallen M.J."/>
        </authorList>
    </citation>
    <scope>NUCLEOTIDE SEQUENCE</scope>
    <source>
        <strain evidence="1">CHK181-108</strain>
    </source>
</reference>
<gene>
    <name evidence="1" type="ORF">IAA60_00905</name>
</gene>
<protein>
    <submittedName>
        <fullName evidence="1">Uncharacterized protein</fullName>
    </submittedName>
</protein>
<name>A0A9D1H207_9FIRM</name>